<organism evidence="1">
    <name type="scientific">Arion vulgaris</name>
    <dbReference type="NCBI Taxonomy" id="1028688"/>
    <lineage>
        <taxon>Eukaryota</taxon>
        <taxon>Metazoa</taxon>
        <taxon>Spiralia</taxon>
        <taxon>Lophotrochozoa</taxon>
        <taxon>Mollusca</taxon>
        <taxon>Gastropoda</taxon>
        <taxon>Heterobranchia</taxon>
        <taxon>Euthyneura</taxon>
        <taxon>Panpulmonata</taxon>
        <taxon>Eupulmonata</taxon>
        <taxon>Stylommatophora</taxon>
        <taxon>Helicina</taxon>
        <taxon>Arionoidea</taxon>
        <taxon>Arionidae</taxon>
        <taxon>Arion</taxon>
    </lineage>
</organism>
<dbReference type="AlphaFoldDB" id="A0A0B7B1W8"/>
<dbReference type="EMBL" id="HACG01039441">
    <property type="protein sequence ID" value="CEK86306.1"/>
    <property type="molecule type" value="Transcribed_RNA"/>
</dbReference>
<protein>
    <submittedName>
        <fullName evidence="1">Uncharacterized protein</fullName>
    </submittedName>
</protein>
<gene>
    <name evidence="1" type="primary">ORF153102</name>
</gene>
<evidence type="ECO:0000313" key="1">
    <source>
        <dbReference type="EMBL" id="CEK86306.1"/>
    </source>
</evidence>
<name>A0A0B7B1W8_9EUPU</name>
<reference evidence="1" key="1">
    <citation type="submission" date="2014-12" db="EMBL/GenBank/DDBJ databases">
        <title>Insight into the proteome of Arion vulgaris.</title>
        <authorList>
            <person name="Aradska J."/>
            <person name="Bulat T."/>
            <person name="Smidak R."/>
            <person name="Sarate P."/>
            <person name="Gangsoo J."/>
            <person name="Sialana F."/>
            <person name="Bilban M."/>
            <person name="Lubec G."/>
        </authorList>
    </citation>
    <scope>NUCLEOTIDE SEQUENCE</scope>
    <source>
        <tissue evidence="1">Skin</tissue>
    </source>
</reference>
<sequence length="79" mass="9213">MSHKQQTIIFKIWNKKTDWDVISAENFKLSSETTEGIIRTESALMVFPYDQSDSDIMLQYNYVDVVLLSEDVMFAKSNQ</sequence>
<accession>A0A0B7B1W8</accession>
<proteinExistence type="predicted"/>